<proteinExistence type="predicted"/>
<accession>A0A089LZP9</accession>
<evidence type="ECO:0000313" key="1">
    <source>
        <dbReference type="EMBL" id="AIQ66986.1"/>
    </source>
</evidence>
<organism evidence="1 2">
    <name type="scientific">Paenibacillus graminis</name>
    <dbReference type="NCBI Taxonomy" id="189425"/>
    <lineage>
        <taxon>Bacteria</taxon>
        <taxon>Bacillati</taxon>
        <taxon>Bacillota</taxon>
        <taxon>Bacilli</taxon>
        <taxon>Bacillales</taxon>
        <taxon>Paenibacillaceae</taxon>
        <taxon>Paenibacillus</taxon>
    </lineage>
</organism>
<dbReference type="Proteomes" id="UP000029500">
    <property type="component" value="Chromosome"/>
</dbReference>
<dbReference type="HOGENOM" id="CLU_2082474_0_0_9"/>
<reference evidence="1 2" key="1">
    <citation type="submission" date="2014-08" db="EMBL/GenBank/DDBJ databases">
        <title>Comparative genomics of the Paenibacillus odorifer group.</title>
        <authorList>
            <person name="den Bakker H.C."/>
            <person name="Tsai Y.-C."/>
            <person name="Martin N."/>
            <person name="Korlach J."/>
            <person name="Wiedmann M."/>
        </authorList>
    </citation>
    <scope>NUCLEOTIDE SEQUENCE [LARGE SCALE GENOMIC DNA]</scope>
    <source>
        <strain evidence="1 2">DSM 15220</strain>
    </source>
</reference>
<keyword evidence="2" id="KW-1185">Reference proteome</keyword>
<dbReference type="KEGG" id="pgm:PGRAT_04495"/>
<protein>
    <submittedName>
        <fullName evidence="1">Uncharacterized protein</fullName>
    </submittedName>
</protein>
<evidence type="ECO:0000313" key="2">
    <source>
        <dbReference type="Proteomes" id="UP000029500"/>
    </source>
</evidence>
<dbReference type="OrthoDB" id="9804799at2"/>
<name>A0A089LZP9_9BACL</name>
<dbReference type="RefSeq" id="WP_025705295.1">
    <property type="nucleotide sequence ID" value="NZ_CP009287.1"/>
</dbReference>
<gene>
    <name evidence="1" type="ORF">PGRAT_04495</name>
</gene>
<dbReference type="EMBL" id="CP009287">
    <property type="protein sequence ID" value="AIQ66986.1"/>
    <property type="molecule type" value="Genomic_DNA"/>
</dbReference>
<sequence>MWRDLWLIRSVNRGGSGSINKLASIWADALISRDGHPRYEMISAAMKEQFKQEQAARSGENWNYNIGVSSPWAADYEIRIKGKTQESLTFAVEDGGLVIAEYYTVYEDRPGSADFNI</sequence>
<dbReference type="AlphaFoldDB" id="A0A089LZP9"/>